<feature type="compositionally biased region" description="Polar residues" evidence="5">
    <location>
        <begin position="477"/>
        <end position="493"/>
    </location>
</feature>
<dbReference type="PANTHER" id="PTHR31717">
    <property type="entry name" value="ZINC FINGER PROTEIN CONSTANS-LIKE 10"/>
    <property type="match status" value="1"/>
</dbReference>
<feature type="region of interest" description="Disordered" evidence="5">
    <location>
        <begin position="306"/>
        <end position="343"/>
    </location>
</feature>
<feature type="region of interest" description="Disordered" evidence="5">
    <location>
        <begin position="1199"/>
        <end position="1250"/>
    </location>
</feature>
<evidence type="ECO:0000313" key="8">
    <source>
        <dbReference type="Proteomes" id="UP000001058"/>
    </source>
</evidence>
<gene>
    <name evidence="7" type="ORF">VOLCADRAFT_102923</name>
</gene>
<sequence length="1541" mass="153977">MTALGSAPQESSELLADARTSSGVQVSQQVWVRDATLVLGSGIGPPGVHHAPSSSGGMRQQCDADGPHLGRSSQASLAGLQPGPPLAGRCEVGGLDQLDVTSEGVQLHRSAQAGGGNCVAGGADTPDVLDALFSSWGEEVGQVFEEPAGGPVSPRPHSNGSQAVDCSQLHLSSTQEGHLIATKDPVGGSSIVQFLHLPPVQGRQLPKVPPAMQVDVQGGPQSLGAALAPPGQSQGGGQNAAAPAMPWLSNLLNAQYQGLASEQQLAAINSLLVKQEPVSLQPACFIGGMGTAGPVALPGMLAPSPRQSCDGTSMLAPSGAFSQQPQQPLQAPTATPVSTSASMGVPGTSGFPQSFNGFLPYMPCGSADKGQTLPLPLLGPIQTLASAAWAQVAAQSSGVQTGGTAGSGQPSQPPTQSQPQIQPSGAGGTGGAGQHFGGGACGTPAMSVNGLCPPPFGTFVPSQQLQQPQQQASQAQHVSIAQPQPQNSGISATQHQLPPVKQAQWLMMNISHAASSGTSGGTAAAANPGGSTGLPLGGLQLPPGAAVAFTNASAAAAAAANAAVAGLNNMPAASALAASQGPLASAAVTAAAATSAVMPGPAPEGSKVSREHDPRYREPRDHAERDEALTRYRQKRKTRHFEKTIRYASRQILSHKRPRIKGRFVKTQPCQAAIIGMSPATTHEPRTSEDPEAGDEADDEQEAELEEVEEENDPLVASKPPLREAGGPLMDLEGGPAAAEGPQEAVAEGGIGITGRMEACDDAPGCRNSCDAMEIEVSGGEGAYGVPRELISGGGSRGGGGGAGTAGGGGCNGSGGARGLCTAVANTPGRGASVGGSNEKTFSQHATVGAAGTGLAAAGHSGALAPAGGAMGGGLHQLHPHPHHHHHYTGGRHHSHHHAGMGHLTAVEHMGPPALGMRGVVNSAERLAAAAPTAAGVDGGPALGSGAVGGEGLHLLSDMDVQLSGQTPAHAQAALSGSAHAQAQRGISGATHGGGAEEEEEAVGPSHSVNSRLSAGSVHTPGRWRTLGGAGGTAAAAVYEEGGLRGGTQSHPHAHPAHPHPHDGGVYWDAAGAGNCLINGGMGGRLVGNGTTARGNGSGAAEADGTVNSTKGAPKAPLAAAVKGNTKASRNCIANGNANCAAGGNGNCNGNGASHLAKAGGTCTPPAMSVPNSASPGSLMLAVPLTAPLLPQTATDMHLTSLGKPSLDMDRQAQVPPAAQHFMQRQAQQQQQHASHPQHPPVIAPCNETGSPTAAAGGGCSGGAGGPASCGGMSPLAAAGAGGPAGAGCRGTPGPPCCLVPDCATDAAAPCCMSGGGTTEQGSCMEDNHTLVDAETAGGGAGDGEGDSECCSAEPLCNERYLAWDQSAQLQLLKIVLSDRLGCTTDEVESRAEQLGKLLPDLLTRMECTRVDILEPLLADLPGLTVQLVGLRECLPGVNISRLVAKHPRLLREFKDPATLALRLDELRAALPGINVPVLVEEEPHLLYCDINQVLNNCKRIVPNCDPVKLLISQPQMVLSAVEAGLSSAMDVEGGAPVTAH</sequence>
<feature type="region of interest" description="Disordered" evidence="5">
    <location>
        <begin position="1094"/>
        <end position="1113"/>
    </location>
</feature>
<evidence type="ECO:0000256" key="4">
    <source>
        <dbReference type="PROSITE-ProRule" id="PRU00357"/>
    </source>
</evidence>
<reference evidence="7 8" key="1">
    <citation type="journal article" date="2010" name="Science">
        <title>Genomic analysis of organismal complexity in the multicellular green alga Volvox carteri.</title>
        <authorList>
            <person name="Prochnik S.E."/>
            <person name="Umen J."/>
            <person name="Nedelcu A.M."/>
            <person name="Hallmann A."/>
            <person name="Miller S.M."/>
            <person name="Nishii I."/>
            <person name="Ferris P."/>
            <person name="Kuo A."/>
            <person name="Mitros T."/>
            <person name="Fritz-Laylin L.K."/>
            <person name="Hellsten U."/>
            <person name="Chapman J."/>
            <person name="Simakov O."/>
            <person name="Rensing S.A."/>
            <person name="Terry A."/>
            <person name="Pangilinan J."/>
            <person name="Kapitonov V."/>
            <person name="Jurka J."/>
            <person name="Salamov A."/>
            <person name="Shapiro H."/>
            <person name="Schmutz J."/>
            <person name="Grimwood J."/>
            <person name="Lindquist E."/>
            <person name="Lucas S."/>
            <person name="Grigoriev I.V."/>
            <person name="Schmitt R."/>
            <person name="Kirk D."/>
            <person name="Rokhsar D.S."/>
        </authorList>
    </citation>
    <scope>NUCLEOTIDE SEQUENCE [LARGE SCALE GENOMIC DNA]</scope>
    <source>
        <strain evidence="8">f. Nagariensis / Eve</strain>
    </source>
</reference>
<feature type="compositionally biased region" description="Acidic residues" evidence="5">
    <location>
        <begin position="690"/>
        <end position="713"/>
    </location>
</feature>
<dbReference type="InParanoid" id="D8TGV1"/>
<dbReference type="PANTHER" id="PTHR31717:SF45">
    <property type="entry name" value="ZINC FINGER PROTEIN CONSTANS-LIKE 14-RELATED"/>
    <property type="match status" value="1"/>
</dbReference>
<protein>
    <recommendedName>
        <fullName evidence="6">CCT domain-containing protein</fullName>
    </recommendedName>
</protein>
<evidence type="ECO:0000256" key="2">
    <source>
        <dbReference type="ARBA" id="ARBA00022737"/>
    </source>
</evidence>
<accession>D8TGV1</accession>
<feature type="domain" description="CCT" evidence="6">
    <location>
        <begin position="625"/>
        <end position="667"/>
    </location>
</feature>
<dbReference type="RefSeq" id="XP_002946328.1">
    <property type="nucleotide sequence ID" value="XM_002946282.1"/>
</dbReference>
<dbReference type="Pfam" id="PF06203">
    <property type="entry name" value="CCT"/>
    <property type="match status" value="1"/>
</dbReference>
<dbReference type="KEGG" id="vcn:VOLCADRAFT_102923"/>
<dbReference type="GeneID" id="9621872"/>
<comment type="subcellular location">
    <subcellularLocation>
        <location evidence="1 4">Nucleus</location>
    </subcellularLocation>
</comment>
<keyword evidence="8" id="KW-1185">Reference proteome</keyword>
<feature type="region of interest" description="Disordered" evidence="5">
    <location>
        <begin position="596"/>
        <end position="627"/>
    </location>
</feature>
<evidence type="ECO:0000256" key="1">
    <source>
        <dbReference type="ARBA" id="ARBA00004123"/>
    </source>
</evidence>
<feature type="compositionally biased region" description="Low complexity" evidence="5">
    <location>
        <begin position="407"/>
        <end position="424"/>
    </location>
</feature>
<proteinExistence type="predicted"/>
<feature type="compositionally biased region" description="Basic and acidic residues" evidence="5">
    <location>
        <begin position="607"/>
        <end position="627"/>
    </location>
</feature>
<feature type="region of interest" description="Disordered" evidence="5">
    <location>
        <begin position="459"/>
        <end position="493"/>
    </location>
</feature>
<keyword evidence="2" id="KW-0677">Repeat</keyword>
<evidence type="ECO:0000256" key="5">
    <source>
        <dbReference type="SAM" id="MobiDB-lite"/>
    </source>
</evidence>
<feature type="compositionally biased region" description="Low complexity" evidence="5">
    <location>
        <begin position="323"/>
        <end position="336"/>
    </location>
</feature>
<dbReference type="PROSITE" id="PS51017">
    <property type="entry name" value="CCT"/>
    <property type="match status" value="1"/>
</dbReference>
<dbReference type="Proteomes" id="UP000001058">
    <property type="component" value="Unassembled WGS sequence"/>
</dbReference>
<evidence type="ECO:0000313" key="7">
    <source>
        <dbReference type="EMBL" id="EFJ53323.1"/>
    </source>
</evidence>
<feature type="region of interest" description="Disordered" evidence="5">
    <location>
        <begin position="676"/>
        <end position="728"/>
    </location>
</feature>
<feature type="region of interest" description="Disordered" evidence="5">
    <location>
        <begin position="218"/>
        <end position="241"/>
    </location>
</feature>
<dbReference type="STRING" id="3068.D8TGV1"/>
<dbReference type="OrthoDB" id="528365at2759"/>
<organism evidence="8">
    <name type="scientific">Volvox carteri f. nagariensis</name>
    <dbReference type="NCBI Taxonomy" id="3068"/>
    <lineage>
        <taxon>Eukaryota</taxon>
        <taxon>Viridiplantae</taxon>
        <taxon>Chlorophyta</taxon>
        <taxon>core chlorophytes</taxon>
        <taxon>Chlorophyceae</taxon>
        <taxon>CS clade</taxon>
        <taxon>Chlamydomonadales</taxon>
        <taxon>Volvocaceae</taxon>
        <taxon>Volvox</taxon>
    </lineage>
</organism>
<evidence type="ECO:0000259" key="6">
    <source>
        <dbReference type="PROSITE" id="PS51017"/>
    </source>
</evidence>
<feature type="compositionally biased region" description="Gly residues" evidence="5">
    <location>
        <begin position="425"/>
        <end position="438"/>
    </location>
</feature>
<keyword evidence="3 4" id="KW-0539">Nucleus</keyword>
<feature type="region of interest" description="Disordered" evidence="5">
    <location>
        <begin position="976"/>
        <end position="1022"/>
    </location>
</feature>
<name>D8TGV1_VOLCA</name>
<feature type="region of interest" description="Disordered" evidence="5">
    <location>
        <begin position="43"/>
        <end position="89"/>
    </location>
</feature>
<feature type="region of interest" description="Disordered" evidence="5">
    <location>
        <begin position="398"/>
        <end position="438"/>
    </location>
</feature>
<dbReference type="GO" id="GO:0005634">
    <property type="term" value="C:nucleus"/>
    <property type="evidence" value="ECO:0007669"/>
    <property type="project" value="UniProtKB-SubCell"/>
</dbReference>
<feature type="region of interest" description="Disordered" evidence="5">
    <location>
        <begin position="144"/>
        <end position="164"/>
    </location>
</feature>
<dbReference type="eggNOG" id="KOG1601">
    <property type="taxonomic scope" value="Eukaryota"/>
</dbReference>
<dbReference type="EMBL" id="GL378323">
    <property type="protein sequence ID" value="EFJ53323.1"/>
    <property type="molecule type" value="Genomic_DNA"/>
</dbReference>
<feature type="compositionally biased region" description="Low complexity" evidence="5">
    <location>
        <begin position="1218"/>
        <end position="1237"/>
    </location>
</feature>
<evidence type="ECO:0000256" key="3">
    <source>
        <dbReference type="ARBA" id="ARBA00023242"/>
    </source>
</evidence>
<feature type="compositionally biased region" description="Low complexity" evidence="5">
    <location>
        <begin position="461"/>
        <end position="476"/>
    </location>
</feature>
<dbReference type="InterPro" id="IPR010402">
    <property type="entry name" value="CCT_domain"/>
</dbReference>